<name>A0ABY6P4A3_9NOCA</name>
<sequence>MTTSEQLAVVTVTFSPGAHLESFLTGVRAATVLQPRVVLADNGSTDGAPEAAVAAHPGVELLRTGENLGYGAAVNRAVADLPAAVEWVLVANPDVRLHPGSLDELLAVAARWPRAAALGPLVREPEGDVYPSARAVPDLVSGTGHAVLGRAWPGNPFSAAYRRTGEEPVERTAGWLSGSCLLLRRSAFRSVGGFDPRYFMYFEDVDLGDRLSRAGWWNVYAPSAEVVHEQGHAARRAPGAMLAAHHASAYRFQADRHPGVVGAPVRLALRVGLAVRSRLAVRAA</sequence>
<dbReference type="Pfam" id="PF00535">
    <property type="entry name" value="Glycos_transf_2"/>
    <property type="match status" value="1"/>
</dbReference>
<keyword evidence="3" id="KW-1185">Reference proteome</keyword>
<dbReference type="EMBL" id="CP110615">
    <property type="protein sequence ID" value="UZJ26495.1"/>
    <property type="molecule type" value="Genomic_DNA"/>
</dbReference>
<dbReference type="CDD" id="cd04186">
    <property type="entry name" value="GT_2_like_c"/>
    <property type="match status" value="1"/>
</dbReference>
<gene>
    <name evidence="2" type="ORF">RHODO2019_03470</name>
</gene>
<evidence type="ECO:0000313" key="2">
    <source>
        <dbReference type="EMBL" id="UZJ26495.1"/>
    </source>
</evidence>
<dbReference type="SUPFAM" id="SSF53448">
    <property type="entry name" value="Nucleotide-diphospho-sugar transferases"/>
    <property type="match status" value="1"/>
</dbReference>
<accession>A0ABY6P4A3</accession>
<reference evidence="2" key="1">
    <citation type="submission" date="2022-10" db="EMBL/GenBank/DDBJ databases">
        <title>Rhodococcus sp.75.</title>
        <authorList>
            <person name="Sun M."/>
        </authorList>
    </citation>
    <scope>NUCLEOTIDE SEQUENCE</scope>
    <source>
        <strain evidence="2">75</strain>
    </source>
</reference>
<protein>
    <submittedName>
        <fullName evidence="2">Glycosyltransferase family 2 protein</fullName>
    </submittedName>
</protein>
<organism evidence="2 3">
    <name type="scientific">Rhodococcus antarcticus</name>
    <dbReference type="NCBI Taxonomy" id="2987751"/>
    <lineage>
        <taxon>Bacteria</taxon>
        <taxon>Bacillati</taxon>
        <taxon>Actinomycetota</taxon>
        <taxon>Actinomycetes</taxon>
        <taxon>Mycobacteriales</taxon>
        <taxon>Nocardiaceae</taxon>
        <taxon>Rhodococcus</taxon>
    </lineage>
</organism>
<feature type="domain" description="Glycosyltransferase 2-like" evidence="1">
    <location>
        <begin position="9"/>
        <end position="190"/>
    </location>
</feature>
<dbReference type="InterPro" id="IPR001173">
    <property type="entry name" value="Glyco_trans_2-like"/>
</dbReference>
<evidence type="ECO:0000313" key="3">
    <source>
        <dbReference type="Proteomes" id="UP001164965"/>
    </source>
</evidence>
<dbReference type="InterPro" id="IPR029044">
    <property type="entry name" value="Nucleotide-diphossugar_trans"/>
</dbReference>
<dbReference type="Proteomes" id="UP001164965">
    <property type="component" value="Chromosome"/>
</dbReference>
<dbReference type="PANTHER" id="PTHR43179">
    <property type="entry name" value="RHAMNOSYLTRANSFERASE WBBL"/>
    <property type="match status" value="1"/>
</dbReference>
<dbReference type="Gene3D" id="3.90.550.10">
    <property type="entry name" value="Spore Coat Polysaccharide Biosynthesis Protein SpsA, Chain A"/>
    <property type="match status" value="1"/>
</dbReference>
<dbReference type="PANTHER" id="PTHR43179:SF7">
    <property type="entry name" value="RHAMNOSYLTRANSFERASE WBBL"/>
    <property type="match status" value="1"/>
</dbReference>
<evidence type="ECO:0000259" key="1">
    <source>
        <dbReference type="Pfam" id="PF00535"/>
    </source>
</evidence>
<proteinExistence type="predicted"/>